<dbReference type="PANTHER" id="PTHR41773">
    <property type="entry name" value="GTP PYROPHOSPHATASE-RELATED"/>
    <property type="match status" value="1"/>
</dbReference>
<dbReference type="Proteomes" id="UP000271380">
    <property type="component" value="Chromosome"/>
</dbReference>
<evidence type="ECO:0000259" key="1">
    <source>
        <dbReference type="SMART" id="SM00954"/>
    </source>
</evidence>
<dbReference type="STRING" id="35755.UL82_06825"/>
<keyword evidence="3" id="KW-0808">Transferase</keyword>
<accession>A0A0F6R0W6</accession>
<dbReference type="OrthoDB" id="9801824at2"/>
<dbReference type="Gene3D" id="3.30.460.10">
    <property type="entry name" value="Beta Polymerase, domain 2"/>
    <property type="match status" value="1"/>
</dbReference>
<evidence type="ECO:0000313" key="4">
    <source>
        <dbReference type="Proteomes" id="UP000033457"/>
    </source>
</evidence>
<dbReference type="RefSeq" id="WP_046439864.1">
    <property type="nucleotide sequence ID" value="NZ_CP011312.1"/>
</dbReference>
<sequence>MPDKNAIASLHARYTRFLSAHPHCSDDFVDAIEDVLGDAGLTYDRVTARVKEWPSLKIKARKRRPAGELIYPDPWNDIHDIIGVRITTFHSTEIPHIISALTDMFILRRSMDKTAQTQIAGAFGYGSHHLILEISDQLSSLATYQGRIFEVQIRTVLQHAWAEFEHDIRYKRQHDSLDPRVDRAFTLAAGLIELADQQFDTIAAIQNTSLTKDTVDNVHLSAETLPGIIAMITGPSIPQSRTENYRWLEELLLAHKITTVAALRELLDEHDVQACKRALNYQFQPGHIRIIDDLLLRKFGQKHIDLTGATGKYPVQRTPRLQQRLALMKNADILDSA</sequence>
<evidence type="ECO:0000313" key="2">
    <source>
        <dbReference type="EMBL" id="AKE41530.1"/>
    </source>
</evidence>
<dbReference type="GO" id="GO:0008728">
    <property type="term" value="F:GTP diphosphokinase activity"/>
    <property type="evidence" value="ECO:0007669"/>
    <property type="project" value="UniProtKB-EC"/>
</dbReference>
<name>A0A0F6R0W6_9CORY</name>
<dbReference type="Pfam" id="PF04607">
    <property type="entry name" value="RelA_SpoT"/>
    <property type="match status" value="1"/>
</dbReference>
<dbReference type="AlphaFoldDB" id="A0A0F6R0W6"/>
<reference evidence="2 4" key="1">
    <citation type="journal article" date="2015" name="Genome Announc.">
        <title>Complete Genome Sequence of Corynebacterium kutscheri DSM 20755, a Corynebacterial Type Strain with Remarkably Low G+C Content of Chromosomal DNA.</title>
        <authorList>
            <person name="Ruckert C."/>
            <person name="Albersmeier A."/>
            <person name="Winkler A."/>
            <person name="Tauch A."/>
        </authorList>
    </citation>
    <scope>NUCLEOTIDE SEQUENCE [LARGE SCALE GENOMIC DNA]</scope>
    <source>
        <strain evidence="2 4">DSM 20755</strain>
    </source>
</reference>
<dbReference type="InterPro" id="IPR043519">
    <property type="entry name" value="NT_sf"/>
</dbReference>
<dbReference type="PANTHER" id="PTHR41773:SF1">
    <property type="entry name" value="RELA_SPOT DOMAIN-CONTAINING PROTEIN"/>
    <property type="match status" value="1"/>
</dbReference>
<dbReference type="HOGENOM" id="CLU_841224_0_0_11"/>
<dbReference type="Proteomes" id="UP000033457">
    <property type="component" value="Chromosome"/>
</dbReference>
<evidence type="ECO:0000313" key="5">
    <source>
        <dbReference type="Proteomes" id="UP000271380"/>
    </source>
</evidence>
<dbReference type="EMBL" id="CP011312">
    <property type="protein sequence ID" value="AKE41530.1"/>
    <property type="molecule type" value="Genomic_DNA"/>
</dbReference>
<dbReference type="EC" id="2.7.6.5" evidence="3"/>
<reference evidence="3 5" key="2">
    <citation type="submission" date="2018-12" db="EMBL/GenBank/DDBJ databases">
        <authorList>
            <consortium name="Pathogen Informatics"/>
        </authorList>
    </citation>
    <scope>NUCLEOTIDE SEQUENCE [LARGE SCALE GENOMIC DNA]</scope>
    <source>
        <strain evidence="3 5">NCTC949</strain>
    </source>
</reference>
<dbReference type="InterPro" id="IPR007685">
    <property type="entry name" value="RelA_SpoT"/>
</dbReference>
<proteinExistence type="predicted"/>
<dbReference type="KEGG" id="cku:UL82_06825"/>
<evidence type="ECO:0000313" key="3">
    <source>
        <dbReference type="EMBL" id="VEH08808.1"/>
    </source>
</evidence>
<keyword evidence="4" id="KW-1185">Reference proteome</keyword>
<organism evidence="2 4">
    <name type="scientific">Corynebacterium kutscheri</name>
    <dbReference type="NCBI Taxonomy" id="35755"/>
    <lineage>
        <taxon>Bacteria</taxon>
        <taxon>Bacillati</taxon>
        <taxon>Actinomycetota</taxon>
        <taxon>Actinomycetes</taxon>
        <taxon>Mycobacteriales</taxon>
        <taxon>Corynebacteriaceae</taxon>
        <taxon>Corynebacterium</taxon>
    </lineage>
</organism>
<protein>
    <submittedName>
        <fullName evidence="3">RelA/SpoT domain-containing protein</fullName>
        <ecNumber evidence="3">2.7.6.5</ecNumber>
    </submittedName>
</protein>
<dbReference type="CDD" id="cd05399">
    <property type="entry name" value="NT_Rel-Spo_like"/>
    <property type="match status" value="1"/>
</dbReference>
<dbReference type="GO" id="GO:0015969">
    <property type="term" value="P:guanosine tetraphosphate metabolic process"/>
    <property type="evidence" value="ECO:0007669"/>
    <property type="project" value="InterPro"/>
</dbReference>
<gene>
    <name evidence="3" type="primary">ywaC</name>
    <name evidence="3" type="ORF">NCTC949_01931</name>
    <name evidence="2" type="ORF">UL82_06825</name>
</gene>
<feature type="domain" description="RelA/SpoT" evidence="1">
    <location>
        <begin position="48"/>
        <end position="176"/>
    </location>
</feature>
<dbReference type="SUPFAM" id="SSF81301">
    <property type="entry name" value="Nucleotidyltransferase"/>
    <property type="match status" value="1"/>
</dbReference>
<dbReference type="EMBL" id="LR134377">
    <property type="protein sequence ID" value="VEH08808.1"/>
    <property type="molecule type" value="Genomic_DNA"/>
</dbReference>
<dbReference type="Gene3D" id="1.10.287.860">
    <property type="entry name" value="Nucleotidyltransferase"/>
    <property type="match status" value="1"/>
</dbReference>
<dbReference type="SMART" id="SM00954">
    <property type="entry name" value="RelA_SpoT"/>
    <property type="match status" value="1"/>
</dbReference>